<dbReference type="GO" id="GO:0003676">
    <property type="term" value="F:nucleic acid binding"/>
    <property type="evidence" value="ECO:0007669"/>
    <property type="project" value="InterPro"/>
</dbReference>
<dbReference type="GO" id="GO:0016787">
    <property type="term" value="F:hydrolase activity"/>
    <property type="evidence" value="ECO:0007669"/>
    <property type="project" value="UniProtKB-KW"/>
</dbReference>
<dbReference type="InterPro" id="IPR057670">
    <property type="entry name" value="SH3_retrovirus"/>
</dbReference>
<dbReference type="PANTHER" id="PTHR42648">
    <property type="entry name" value="TRANSPOSASE, PUTATIVE-RELATED"/>
    <property type="match status" value="1"/>
</dbReference>
<dbReference type="Pfam" id="PF14223">
    <property type="entry name" value="Retrotran_gag_2"/>
    <property type="match status" value="1"/>
</dbReference>
<dbReference type="InterPro" id="IPR043502">
    <property type="entry name" value="DNA/RNA_pol_sf"/>
</dbReference>
<feature type="region of interest" description="Disordered" evidence="3">
    <location>
        <begin position="1285"/>
        <end position="1304"/>
    </location>
</feature>
<dbReference type="SUPFAM" id="SSF56672">
    <property type="entry name" value="DNA/RNA polymerases"/>
    <property type="match status" value="1"/>
</dbReference>
<dbReference type="Pfam" id="PF25597">
    <property type="entry name" value="SH3_retrovirus"/>
    <property type="match status" value="1"/>
</dbReference>
<accession>A0A5A7U931</accession>
<dbReference type="InterPro" id="IPR036397">
    <property type="entry name" value="RNaseH_sf"/>
</dbReference>
<dbReference type="Gene3D" id="3.30.420.10">
    <property type="entry name" value="Ribonuclease H-like superfamily/Ribonuclease H"/>
    <property type="match status" value="1"/>
</dbReference>
<protein>
    <submittedName>
        <fullName evidence="5">Gag-pol polyprotein</fullName>
    </submittedName>
</protein>
<feature type="domain" description="Integrase catalytic" evidence="4">
    <location>
        <begin position="545"/>
        <end position="640"/>
    </location>
</feature>
<dbReference type="SUPFAM" id="SSF53098">
    <property type="entry name" value="Ribonuclease H-like"/>
    <property type="match status" value="1"/>
</dbReference>
<dbReference type="Pfam" id="PF07727">
    <property type="entry name" value="RVT_2"/>
    <property type="match status" value="2"/>
</dbReference>
<feature type="compositionally biased region" description="Low complexity" evidence="3">
    <location>
        <begin position="1293"/>
        <end position="1302"/>
    </location>
</feature>
<dbReference type="GO" id="GO:0046872">
    <property type="term" value="F:metal ion binding"/>
    <property type="evidence" value="ECO:0007669"/>
    <property type="project" value="UniProtKB-KW"/>
</dbReference>
<feature type="compositionally biased region" description="Basic and acidic residues" evidence="3">
    <location>
        <begin position="270"/>
        <end position="305"/>
    </location>
</feature>
<dbReference type="EMBL" id="SSTE01011134">
    <property type="protein sequence ID" value="KAA0051798.1"/>
    <property type="molecule type" value="Genomic_DNA"/>
</dbReference>
<reference evidence="5 6" key="1">
    <citation type="submission" date="2019-08" db="EMBL/GenBank/DDBJ databases">
        <title>Draft genome sequences of two oriental melons (Cucumis melo L. var makuwa).</title>
        <authorList>
            <person name="Kwon S.-Y."/>
        </authorList>
    </citation>
    <scope>NUCLEOTIDE SEQUENCE [LARGE SCALE GENOMIC DNA]</scope>
    <source>
        <strain evidence="6">cv. SW 3</strain>
        <tissue evidence="5">Leaf</tissue>
    </source>
</reference>
<dbReference type="Proteomes" id="UP000321393">
    <property type="component" value="Unassembled WGS sequence"/>
</dbReference>
<dbReference type="CDD" id="cd09272">
    <property type="entry name" value="RNase_HI_RT_Ty1"/>
    <property type="match status" value="1"/>
</dbReference>
<dbReference type="InterPro" id="IPR039537">
    <property type="entry name" value="Retrotran_Ty1/copia-like"/>
</dbReference>
<dbReference type="PANTHER" id="PTHR42648:SF21">
    <property type="entry name" value="CYSTEINE-RICH RLK (RECEPTOR-LIKE PROTEIN KINASE) 8"/>
    <property type="match status" value="1"/>
</dbReference>
<gene>
    <name evidence="5" type="ORF">E6C27_scaffold60G002070</name>
</gene>
<feature type="region of interest" description="Disordered" evidence="3">
    <location>
        <begin position="1317"/>
        <end position="1401"/>
    </location>
</feature>
<evidence type="ECO:0000256" key="3">
    <source>
        <dbReference type="SAM" id="MobiDB-lite"/>
    </source>
</evidence>
<feature type="compositionally biased region" description="Basic and acidic residues" evidence="3">
    <location>
        <begin position="1377"/>
        <end position="1386"/>
    </location>
</feature>
<comment type="caution">
    <text evidence="5">The sequence shown here is derived from an EMBL/GenBank/DDBJ whole genome shotgun (WGS) entry which is preliminary data.</text>
</comment>
<feature type="region of interest" description="Disordered" evidence="3">
    <location>
        <begin position="262"/>
        <end position="305"/>
    </location>
</feature>
<proteinExistence type="predicted"/>
<feature type="region of interest" description="Disordered" evidence="3">
    <location>
        <begin position="727"/>
        <end position="747"/>
    </location>
</feature>
<name>A0A5A7U931_CUCMM</name>
<dbReference type="InterPro" id="IPR012337">
    <property type="entry name" value="RNaseH-like_sf"/>
</dbReference>
<dbReference type="PROSITE" id="PS50994">
    <property type="entry name" value="INTEGRASE"/>
    <property type="match status" value="1"/>
</dbReference>
<evidence type="ECO:0000259" key="4">
    <source>
        <dbReference type="PROSITE" id="PS50994"/>
    </source>
</evidence>
<dbReference type="GO" id="GO:0015074">
    <property type="term" value="P:DNA integration"/>
    <property type="evidence" value="ECO:0007669"/>
    <property type="project" value="InterPro"/>
</dbReference>
<keyword evidence="2" id="KW-0378">Hydrolase</keyword>
<evidence type="ECO:0000313" key="6">
    <source>
        <dbReference type="Proteomes" id="UP000321393"/>
    </source>
</evidence>
<dbReference type="InterPro" id="IPR013103">
    <property type="entry name" value="RVT_2"/>
</dbReference>
<evidence type="ECO:0000313" key="5">
    <source>
        <dbReference type="EMBL" id="KAA0051798.1"/>
    </source>
</evidence>
<organism evidence="5 6">
    <name type="scientific">Cucumis melo var. makuwa</name>
    <name type="common">Oriental melon</name>
    <dbReference type="NCBI Taxonomy" id="1194695"/>
    <lineage>
        <taxon>Eukaryota</taxon>
        <taxon>Viridiplantae</taxon>
        <taxon>Streptophyta</taxon>
        <taxon>Embryophyta</taxon>
        <taxon>Tracheophyta</taxon>
        <taxon>Spermatophyta</taxon>
        <taxon>Magnoliopsida</taxon>
        <taxon>eudicotyledons</taxon>
        <taxon>Gunneridae</taxon>
        <taxon>Pentapetalae</taxon>
        <taxon>rosids</taxon>
        <taxon>fabids</taxon>
        <taxon>Cucurbitales</taxon>
        <taxon>Cucurbitaceae</taxon>
        <taxon>Benincaseae</taxon>
        <taxon>Cucumis</taxon>
    </lineage>
</organism>
<evidence type="ECO:0000256" key="2">
    <source>
        <dbReference type="ARBA" id="ARBA00022801"/>
    </source>
</evidence>
<dbReference type="OrthoDB" id="912710at2759"/>
<keyword evidence="1" id="KW-0479">Metal-binding</keyword>
<sequence length="1401" mass="158028">MEIIREGPSASRPPILGGKNYSYWKPRMIFFIKTLDGKAWRALVSGYEPSMITMNGVSVPKPEIDWTDAEEQASVGNARAINAIFNGVNLSVFKLINSCITAKEAWKILEVAFERTSKVKISRLQLITSKFEALKMTEDETVSEYNERVLEIANDSLLLGEKIPESKIVSKVLRSLPRKFDMKVTAIEEAQDIMTLKLDELFGSLLTFEMAISDRESKKGKGIAFKSIYDQENTVNQSGNEANQDESITLLTKQFSKMARKFKSLNTGGKTEKSGRHDGENSIRKVNDSSYRRNSDHGKKKEDVGRSFRCRECDGECSDIDEDKELTLEELKILRKEDSEAKTIQKERIQDLMDENERLMGIISSLKVKLKEVQNVYDQTIKSGKMLNSGTDSLDSILSLGQNGSSKYGLGFDTSTRGVKIIPEVKFVPASVEETTDPSCKKLSVYTGAKFSRWVYYYCDRRGHIRSFCYKLLRDRRHQQRPKLVNQQNKYMTIKRNDDVRGTHWIWRVKASEKCNVAFTTVQTHVDACLCLNLQREKGQKIIRIRSDHGKEFDNEDLNNFCQTGGIHHKFVVPITPQQNGVVEWRNITLQEMARVMIHAKNLPLNFWAEAVNTACHIHNRVTTRSGMTVTLYELCKGRKPNVKYFHIFGSTCYILADREYHRKWDAKSGQGIFLGYSQNSRAYRVFNIKSGTVMETINVVVNDFESNVNQFNIEDDETHVTPEVTSTPLDEMPKGESQLHSAKTDSSITDEVINNETMLVPSAHVKKNHPSSSIISDPSAGITTRRKEMVRAAQHRWPDKPPISGSHNSVLGPKYSRSAWWLSLLVIFRKRKFWIKEEVQNYKDLCYVSAIEPTSVENSLKDEYWIKVMQEEFLQFKRNNVWTLVPKPDGANIIGTKWIFKNKTDESGSIIRNKARLVAQGYTQVEGVDCDETFAPVARLEAIRLLLSISCFQKFKLFQMDVKSAFLNGYLNEEVNVAEPKGFIDSEFPQYVYKLNKALYGLKQAPRACTDLIVAQIYVDDIIFGGFPKTLVDNFINIMKSEFEMSLVGELSCFLGLQIKQRSEGMFISQEKYAKNLVKKFGLDQSQHKRTPAATHAKITKDMVGTEVDHKLYRSMIGSLLYLAASRPDIVYAVGICARYQSNPRSADDRKSTSGGCFFLRNNLVSWFSKKQNCVSLSTVEAEYIAARNPRAAVHGIRVHGWRFKSTPPRRPYKLPYEKAHADIHSGSTESLHEETVSENVMKDAETAPAASEAHLSDIDSDDLDDVLLARLVKKVTVPDAIPKSVNDDVLSDSQESSSSEGVFVPTLGLCQTSSIEPGPSLYTSPIQPPIPNIAAPTDSQDVPPTAFEGGTEAPNEQHDTPLENVDDVEPVAPGDHNEEVHVTDSVDPSAPQETPSVPP</sequence>
<evidence type="ECO:0000256" key="1">
    <source>
        <dbReference type="ARBA" id="ARBA00022723"/>
    </source>
</evidence>
<dbReference type="InterPro" id="IPR001584">
    <property type="entry name" value="Integrase_cat-core"/>
</dbReference>